<name>A0A6B0U7K3_IXORI</name>
<evidence type="ECO:0000313" key="1">
    <source>
        <dbReference type="EMBL" id="MXU85127.1"/>
    </source>
</evidence>
<accession>A0A6B0U7K3</accession>
<protein>
    <submittedName>
        <fullName evidence="1">Uncharacterized protein</fullName>
    </submittedName>
</protein>
<reference evidence="1" key="1">
    <citation type="submission" date="2019-12" db="EMBL/GenBank/DDBJ databases">
        <title>An insight into the sialome of adult female Ixodes ricinus ticks feeding for 6 days.</title>
        <authorList>
            <person name="Perner J."/>
            <person name="Ribeiro J.M.C."/>
        </authorList>
    </citation>
    <scope>NUCLEOTIDE SEQUENCE</scope>
    <source>
        <strain evidence="1">Semi-engorged</strain>
        <tissue evidence="1">Salivary glands</tissue>
    </source>
</reference>
<sequence length="84" mass="9508">MCLASMSSSSAISAASWHTATTCSSGNAQRLRMCARHFGSGATRFRRNRSVFWSVVWKSSYPASIPFCLLKRRRVRRAFGELRF</sequence>
<proteinExistence type="predicted"/>
<dbReference type="AlphaFoldDB" id="A0A6B0U7K3"/>
<organism evidence="1">
    <name type="scientific">Ixodes ricinus</name>
    <name type="common">Common tick</name>
    <name type="synonym">Acarus ricinus</name>
    <dbReference type="NCBI Taxonomy" id="34613"/>
    <lineage>
        <taxon>Eukaryota</taxon>
        <taxon>Metazoa</taxon>
        <taxon>Ecdysozoa</taxon>
        <taxon>Arthropoda</taxon>
        <taxon>Chelicerata</taxon>
        <taxon>Arachnida</taxon>
        <taxon>Acari</taxon>
        <taxon>Parasitiformes</taxon>
        <taxon>Ixodida</taxon>
        <taxon>Ixodoidea</taxon>
        <taxon>Ixodidae</taxon>
        <taxon>Ixodinae</taxon>
        <taxon>Ixodes</taxon>
    </lineage>
</organism>
<dbReference type="EMBL" id="GIFC01003044">
    <property type="protein sequence ID" value="MXU85127.1"/>
    <property type="molecule type" value="Transcribed_RNA"/>
</dbReference>